<dbReference type="AlphaFoldDB" id="A0A1T2X400"/>
<comment type="caution">
    <text evidence="2">The sequence shown here is derived from an EMBL/GenBank/DDBJ whole genome shotgun (WGS) entry which is preliminary data.</text>
</comment>
<keyword evidence="1" id="KW-0472">Membrane</keyword>
<evidence type="ECO:0000313" key="2">
    <source>
        <dbReference type="EMBL" id="OPA74577.1"/>
    </source>
</evidence>
<sequence length="581" mass="66277">MTIIRAITPRNVMIFLCAVVLVLIGVKGVYIILKINNVSEADRLWASKQLVEAETFYTKAMNNRWIRYQEDKISARLQELAPITEMKQTLAMLSTELQQVEKSNDFEGLMKAYATYQSFKAPYAKAEHPNAVYYQQIARSTQVAAKLDEVFQYFIARFYAQMSSNLEDKKYDDESFKSNLWKIPAAYFNRDGKRADDLSAKFKKYDEQKMDQIASMGQYQILLNEAMSMQKTYEDLKLKASWVPKKVVSLVDVFLRNDVGQERYADFAMHAKSYVEYAKSMQVKSEIEAYIKSQIRKWMKDANALIRNGEFQKAIQIYEGIGVYQDTKQEMQDAMSAWTAADPVRLLQSVDSRVNYEQVSGGKDRFGAQVYAIATDAMNNLYYGTSDRENHVSVRKYDAVPKGVKIRSLRIEEKLSTSKKPVIIIEMDSNSRGAWYGAFDVSNDQLHPLFQFEADGYEVQSDGTLHVNNPNVAEAEGQMAVYALVNGTYQYTGIVQQFTDIVIEDLWQYQHMKVRFTANIVMVGESGVYAQMGDSFVQLQGDFSYSIGTAVIIGTFDQSKEVQVGDQMLNIPVVEVETITN</sequence>
<evidence type="ECO:0000313" key="3">
    <source>
        <dbReference type="Proteomes" id="UP000190188"/>
    </source>
</evidence>
<keyword evidence="1" id="KW-0812">Transmembrane</keyword>
<name>A0A1T2X400_9BACL</name>
<evidence type="ECO:0000256" key="1">
    <source>
        <dbReference type="SAM" id="Phobius"/>
    </source>
</evidence>
<dbReference type="Proteomes" id="UP000190188">
    <property type="component" value="Unassembled WGS sequence"/>
</dbReference>
<protein>
    <submittedName>
        <fullName evidence="2">Uncharacterized protein</fullName>
    </submittedName>
</protein>
<dbReference type="RefSeq" id="WP_078501490.1">
    <property type="nucleotide sequence ID" value="NZ_MSZX01000010.1"/>
</dbReference>
<dbReference type="STRING" id="1324314.BVG16_22690"/>
<proteinExistence type="predicted"/>
<feature type="transmembrane region" description="Helical" evidence="1">
    <location>
        <begin position="12"/>
        <end position="33"/>
    </location>
</feature>
<organism evidence="2 3">
    <name type="scientific">Paenibacillus selenitireducens</name>
    <dbReference type="NCBI Taxonomy" id="1324314"/>
    <lineage>
        <taxon>Bacteria</taxon>
        <taxon>Bacillati</taxon>
        <taxon>Bacillota</taxon>
        <taxon>Bacilli</taxon>
        <taxon>Bacillales</taxon>
        <taxon>Paenibacillaceae</taxon>
        <taxon>Paenibacillus</taxon>
    </lineage>
</organism>
<dbReference type="OrthoDB" id="2657208at2"/>
<gene>
    <name evidence="2" type="ORF">BVG16_22690</name>
</gene>
<keyword evidence="1" id="KW-1133">Transmembrane helix</keyword>
<reference evidence="2 3" key="1">
    <citation type="submission" date="2017-01" db="EMBL/GenBank/DDBJ databases">
        <title>Genome analysis of Paenibacillus selenitrireducens ES3-24.</title>
        <authorList>
            <person name="Xu D."/>
            <person name="Yao R."/>
            <person name="Zheng S."/>
        </authorList>
    </citation>
    <scope>NUCLEOTIDE SEQUENCE [LARGE SCALE GENOMIC DNA]</scope>
    <source>
        <strain evidence="2 3">ES3-24</strain>
    </source>
</reference>
<dbReference type="EMBL" id="MSZX01000010">
    <property type="protein sequence ID" value="OPA74577.1"/>
    <property type="molecule type" value="Genomic_DNA"/>
</dbReference>
<accession>A0A1T2X400</accession>
<keyword evidence="3" id="KW-1185">Reference proteome</keyword>